<organism evidence="2 3">
    <name type="scientific">Flavobacterium silvaticum</name>
    <dbReference type="NCBI Taxonomy" id="1852020"/>
    <lineage>
        <taxon>Bacteria</taxon>
        <taxon>Pseudomonadati</taxon>
        <taxon>Bacteroidota</taxon>
        <taxon>Flavobacteriia</taxon>
        <taxon>Flavobacteriales</taxon>
        <taxon>Flavobacteriaceae</taxon>
        <taxon>Flavobacterium</taxon>
    </lineage>
</organism>
<dbReference type="GO" id="GO:0016787">
    <property type="term" value="F:hydrolase activity"/>
    <property type="evidence" value="ECO:0007669"/>
    <property type="project" value="UniProtKB-KW"/>
</dbReference>
<comment type="caution">
    <text evidence="2">The sequence shown here is derived from an EMBL/GenBank/DDBJ whole genome shotgun (WGS) entry which is preliminary data.</text>
</comment>
<reference evidence="2" key="1">
    <citation type="submission" date="2020-02" db="EMBL/GenBank/DDBJ databases">
        <title>Flavobacterium sp. genome.</title>
        <authorList>
            <person name="Jung H.S."/>
            <person name="Baek J.H."/>
            <person name="Jeon C.O."/>
        </authorList>
    </citation>
    <scope>NUCLEOTIDE SEQUENCE</scope>
    <source>
        <strain evidence="2">SE-s28</strain>
    </source>
</reference>
<evidence type="ECO:0000313" key="3">
    <source>
        <dbReference type="Proteomes" id="UP000712080"/>
    </source>
</evidence>
<accession>A0A972FPB3</accession>
<evidence type="ECO:0000259" key="1">
    <source>
        <dbReference type="Pfam" id="PF00561"/>
    </source>
</evidence>
<dbReference type="Gene3D" id="3.40.50.1820">
    <property type="entry name" value="alpha/beta hydrolase"/>
    <property type="match status" value="1"/>
</dbReference>
<sequence>MKKVRFFLLTKSFGLYINVLSRFSPAKARALSYKLFSNPRYGKLEAGDLPEILKSVEKQDLNQGGNKIQSYVWPGNQETILLVHGWESNASRWELLLPHLSPSGKTIVAIDAPAHGLSQGSFNIPRYADAIHEAVLKFHPKYVIGHSIGGAAIVYYQHVYKNEAIEKVILLGSPSDFDTITDNYIRLLSLNERSKELFESYFTQNFNYHPKDFTAREFGKSMKMKGIIAHDQDDDIVLFPESKKIAGAWKDAIFIETKGLGHSMHDEKLYKEIARFLFEE</sequence>
<dbReference type="InterPro" id="IPR029058">
    <property type="entry name" value="AB_hydrolase_fold"/>
</dbReference>
<dbReference type="PANTHER" id="PTHR46438:SF11">
    <property type="entry name" value="LIPASE-RELATED"/>
    <property type="match status" value="1"/>
</dbReference>
<evidence type="ECO:0000313" key="2">
    <source>
        <dbReference type="EMBL" id="NMH29373.1"/>
    </source>
</evidence>
<dbReference type="SUPFAM" id="SSF53474">
    <property type="entry name" value="alpha/beta-Hydrolases"/>
    <property type="match status" value="1"/>
</dbReference>
<dbReference type="InterPro" id="IPR000073">
    <property type="entry name" value="AB_hydrolase_1"/>
</dbReference>
<keyword evidence="2" id="KW-0378">Hydrolase</keyword>
<dbReference type="PANTHER" id="PTHR46438">
    <property type="entry name" value="ALPHA/BETA-HYDROLASES SUPERFAMILY PROTEIN"/>
    <property type="match status" value="1"/>
</dbReference>
<name>A0A972FPB3_9FLAO</name>
<gene>
    <name evidence="2" type="ORF">G6047_15145</name>
</gene>
<dbReference type="AlphaFoldDB" id="A0A972FPB3"/>
<dbReference type="RefSeq" id="WP_169528467.1">
    <property type="nucleotide sequence ID" value="NZ_JAAMPU010000108.1"/>
</dbReference>
<proteinExistence type="predicted"/>
<keyword evidence="3" id="KW-1185">Reference proteome</keyword>
<dbReference type="EMBL" id="JAAMPU010000108">
    <property type="protein sequence ID" value="NMH29373.1"/>
    <property type="molecule type" value="Genomic_DNA"/>
</dbReference>
<dbReference type="Proteomes" id="UP000712080">
    <property type="component" value="Unassembled WGS sequence"/>
</dbReference>
<protein>
    <submittedName>
        <fullName evidence="2">Alpha/beta hydrolase</fullName>
    </submittedName>
</protein>
<feature type="domain" description="AB hydrolase-1" evidence="1">
    <location>
        <begin position="79"/>
        <end position="213"/>
    </location>
</feature>
<dbReference type="Pfam" id="PF00561">
    <property type="entry name" value="Abhydrolase_1"/>
    <property type="match status" value="1"/>
</dbReference>